<dbReference type="InterPro" id="IPR006328">
    <property type="entry name" value="2-HAD"/>
</dbReference>
<evidence type="ECO:0000313" key="3">
    <source>
        <dbReference type="EMBL" id="TVZ05868.1"/>
    </source>
</evidence>
<keyword evidence="4" id="KW-1185">Reference proteome</keyword>
<dbReference type="Gene3D" id="1.10.150.240">
    <property type="entry name" value="Putative phosphatase, domain 2"/>
    <property type="match status" value="1"/>
</dbReference>
<dbReference type="InterPro" id="IPR006439">
    <property type="entry name" value="HAD-SF_hydro_IA"/>
</dbReference>
<dbReference type="InterPro" id="IPR036412">
    <property type="entry name" value="HAD-like_sf"/>
</dbReference>
<comment type="similarity">
    <text evidence="1">Belongs to the HAD-like hydrolase superfamily. S-2-haloalkanoic acid dehalogenase family.</text>
</comment>
<dbReference type="PRINTS" id="PR00413">
    <property type="entry name" value="HADHALOGNASE"/>
</dbReference>
<dbReference type="AlphaFoldDB" id="A0A6P2C3U9"/>
<dbReference type="PANTHER" id="PTHR43316">
    <property type="entry name" value="HYDROLASE, HALOACID DELAHOGENASE-RELATED"/>
    <property type="match status" value="1"/>
</dbReference>
<dbReference type="NCBIfam" id="TIGR01493">
    <property type="entry name" value="HAD-SF-IA-v2"/>
    <property type="match status" value="1"/>
</dbReference>
<name>A0A6P2C3U9_9ACTN</name>
<dbReference type="InterPro" id="IPR023214">
    <property type="entry name" value="HAD_sf"/>
</dbReference>
<dbReference type="Proteomes" id="UP000460272">
    <property type="component" value="Unassembled WGS sequence"/>
</dbReference>
<proteinExistence type="inferred from homology"/>
<dbReference type="InterPro" id="IPR051540">
    <property type="entry name" value="S-2-haloacid_dehalogenase"/>
</dbReference>
<reference evidence="3 4" key="1">
    <citation type="submission" date="2018-11" db="EMBL/GenBank/DDBJ databases">
        <title>Trebonia kvetii gen.nov., sp.nov., a novel acidophilic actinobacterium, and proposal of the new actinobacterial family Treboniaceae fam. nov.</title>
        <authorList>
            <person name="Rapoport D."/>
            <person name="Sagova-Mareckova M."/>
            <person name="Sedlacek I."/>
            <person name="Provaznik J."/>
            <person name="Kralova S."/>
            <person name="Pavlinic D."/>
            <person name="Benes V."/>
            <person name="Kopecky J."/>
        </authorList>
    </citation>
    <scope>NUCLEOTIDE SEQUENCE [LARGE SCALE GENOMIC DNA]</scope>
    <source>
        <strain evidence="3 4">15Tr583</strain>
    </source>
</reference>
<evidence type="ECO:0000256" key="1">
    <source>
        <dbReference type="ARBA" id="ARBA00008106"/>
    </source>
</evidence>
<comment type="caution">
    <text evidence="3">The sequence shown here is derived from an EMBL/GenBank/DDBJ whole genome shotgun (WGS) entry which is preliminary data.</text>
</comment>
<dbReference type="GO" id="GO:0019120">
    <property type="term" value="F:hydrolase activity, acting on acid halide bonds, in C-halide compounds"/>
    <property type="evidence" value="ECO:0007669"/>
    <property type="project" value="InterPro"/>
</dbReference>
<evidence type="ECO:0000256" key="2">
    <source>
        <dbReference type="ARBA" id="ARBA00022801"/>
    </source>
</evidence>
<accession>A0A6P2C3U9</accession>
<gene>
    <name evidence="3" type="ORF">EAS64_13410</name>
</gene>
<dbReference type="OrthoDB" id="3680851at2"/>
<protein>
    <submittedName>
        <fullName evidence="3">Haloacid dehalogenase type II</fullName>
    </submittedName>
</protein>
<sequence length="232" mass="24432">MQAVLFDVFGTVVDWRTGVAAAVRRFAGEHGLELDAGAFADAWRSRYVPAMRRVSTGERPFAPLDVLHRENLDGVLADLGLGPGDFGPAALDDLNRAWHFLPPWPDSAAGITALKRNYIVGPLSNGNTSLLLDMAKAGGLPWDVILGSDVSMAYKPAMEAYLRPAAMLGLEPGEIMLAAAHEADLAAAREAGLAAAFISRPLERGPGIPGAGVATGSWDLSVSSITELADLM</sequence>
<dbReference type="EMBL" id="RPFW01000002">
    <property type="protein sequence ID" value="TVZ05868.1"/>
    <property type="molecule type" value="Genomic_DNA"/>
</dbReference>
<organism evidence="3 4">
    <name type="scientific">Trebonia kvetii</name>
    <dbReference type="NCBI Taxonomy" id="2480626"/>
    <lineage>
        <taxon>Bacteria</taxon>
        <taxon>Bacillati</taxon>
        <taxon>Actinomycetota</taxon>
        <taxon>Actinomycetes</taxon>
        <taxon>Streptosporangiales</taxon>
        <taxon>Treboniaceae</taxon>
        <taxon>Trebonia</taxon>
    </lineage>
</organism>
<dbReference type="Gene3D" id="3.40.50.1000">
    <property type="entry name" value="HAD superfamily/HAD-like"/>
    <property type="match status" value="1"/>
</dbReference>
<dbReference type="SUPFAM" id="SSF56784">
    <property type="entry name" value="HAD-like"/>
    <property type="match status" value="1"/>
</dbReference>
<dbReference type="Pfam" id="PF00702">
    <property type="entry name" value="Hydrolase"/>
    <property type="match status" value="1"/>
</dbReference>
<keyword evidence="2" id="KW-0378">Hydrolase</keyword>
<dbReference type="PANTHER" id="PTHR43316:SF3">
    <property type="entry name" value="HALOACID DEHALOGENASE, TYPE II (AFU_ORTHOLOGUE AFUA_2G07750)-RELATED"/>
    <property type="match status" value="1"/>
</dbReference>
<dbReference type="InterPro" id="IPR023198">
    <property type="entry name" value="PGP-like_dom2"/>
</dbReference>
<evidence type="ECO:0000313" key="4">
    <source>
        <dbReference type="Proteomes" id="UP000460272"/>
    </source>
</evidence>
<dbReference type="NCBIfam" id="TIGR01428">
    <property type="entry name" value="HAD_type_II"/>
    <property type="match status" value="1"/>
</dbReference>